<keyword evidence="1" id="KW-1133">Transmembrane helix</keyword>
<dbReference type="Proteomes" id="UP001595841">
    <property type="component" value="Unassembled WGS sequence"/>
</dbReference>
<evidence type="ECO:0000313" key="3">
    <source>
        <dbReference type="Proteomes" id="UP001595841"/>
    </source>
</evidence>
<reference evidence="3" key="1">
    <citation type="journal article" date="2019" name="Int. J. Syst. Evol. Microbiol.">
        <title>The Global Catalogue of Microorganisms (GCM) 10K type strain sequencing project: providing services to taxonomists for standard genome sequencing and annotation.</title>
        <authorList>
            <consortium name="The Broad Institute Genomics Platform"/>
            <consortium name="The Broad Institute Genome Sequencing Center for Infectious Disease"/>
            <person name="Wu L."/>
            <person name="Ma J."/>
        </authorList>
    </citation>
    <scope>NUCLEOTIDE SEQUENCE [LARGE SCALE GENOMIC DNA]</scope>
    <source>
        <strain evidence="3">CGMCC 1.15774</strain>
    </source>
</reference>
<feature type="transmembrane region" description="Helical" evidence="1">
    <location>
        <begin position="49"/>
        <end position="68"/>
    </location>
</feature>
<feature type="transmembrane region" description="Helical" evidence="1">
    <location>
        <begin position="12"/>
        <end position="29"/>
    </location>
</feature>
<evidence type="ECO:0000256" key="1">
    <source>
        <dbReference type="SAM" id="Phobius"/>
    </source>
</evidence>
<protein>
    <submittedName>
        <fullName evidence="2">Uncharacterized protein</fullName>
    </submittedName>
</protein>
<keyword evidence="3" id="KW-1185">Reference proteome</keyword>
<dbReference type="RefSeq" id="WP_379762699.1">
    <property type="nucleotide sequence ID" value="NZ_JBHSCL010000004.1"/>
</dbReference>
<name>A0ABV8PL25_9FLAO</name>
<evidence type="ECO:0000313" key="2">
    <source>
        <dbReference type="EMBL" id="MFC4219315.1"/>
    </source>
</evidence>
<feature type="transmembrane region" description="Helical" evidence="1">
    <location>
        <begin position="100"/>
        <end position="119"/>
    </location>
</feature>
<sequence length="171" mass="19258">MAIDLSVYKKIINVLFGSFIVCLGGLIIIQTNNIECWLKIEFGQIGFQLLNQFLYGALGGTIAGSLFLKKDKEINEIESLKPKPNPTILRLPDEVDKSLYIHRIITSGVLAVLGTLLIITGFGYLEVEYKDGFVLRQEIFFIITSVLIGLYQIKFLGRIEKLFESFFRSGS</sequence>
<proteinExistence type="predicted"/>
<comment type="caution">
    <text evidence="2">The sequence shown here is derived from an EMBL/GenBank/DDBJ whole genome shotgun (WGS) entry which is preliminary data.</text>
</comment>
<organism evidence="2 3">
    <name type="scientific">Flagellimonas marina</name>
    <dbReference type="NCBI Taxonomy" id="1775168"/>
    <lineage>
        <taxon>Bacteria</taxon>
        <taxon>Pseudomonadati</taxon>
        <taxon>Bacteroidota</taxon>
        <taxon>Flavobacteriia</taxon>
        <taxon>Flavobacteriales</taxon>
        <taxon>Flavobacteriaceae</taxon>
        <taxon>Flagellimonas</taxon>
    </lineage>
</organism>
<keyword evidence="1" id="KW-0812">Transmembrane</keyword>
<accession>A0ABV8PL25</accession>
<dbReference type="EMBL" id="JBHSCL010000004">
    <property type="protein sequence ID" value="MFC4219315.1"/>
    <property type="molecule type" value="Genomic_DNA"/>
</dbReference>
<feature type="transmembrane region" description="Helical" evidence="1">
    <location>
        <begin position="139"/>
        <end position="157"/>
    </location>
</feature>
<gene>
    <name evidence="2" type="ORF">ACFOWS_04185</name>
</gene>
<keyword evidence="1" id="KW-0472">Membrane</keyword>